<evidence type="ECO:0000256" key="4">
    <source>
        <dbReference type="ARBA" id="ARBA00023163"/>
    </source>
</evidence>
<dbReference type="InterPro" id="IPR013249">
    <property type="entry name" value="RNA_pol_sigma70_r4_t2"/>
</dbReference>
<name>A0A1T4YDJ6_9CLOT</name>
<dbReference type="PANTHER" id="PTHR43133:SF51">
    <property type="entry name" value="RNA POLYMERASE SIGMA FACTOR"/>
    <property type="match status" value="1"/>
</dbReference>
<gene>
    <name evidence="7" type="ORF">SAMN05443428_1392</name>
</gene>
<dbReference type="PANTHER" id="PTHR43133">
    <property type="entry name" value="RNA POLYMERASE ECF-TYPE SIGMA FACTO"/>
    <property type="match status" value="1"/>
</dbReference>
<dbReference type="AlphaFoldDB" id="A0A1T4YDJ6"/>
<dbReference type="Pfam" id="PF08281">
    <property type="entry name" value="Sigma70_r4_2"/>
    <property type="match status" value="1"/>
</dbReference>
<dbReference type="InterPro" id="IPR013325">
    <property type="entry name" value="RNA_pol_sigma_r2"/>
</dbReference>
<protein>
    <submittedName>
        <fullName evidence="7">RNA polymerase, sigma-24 subunit, RpoE</fullName>
    </submittedName>
</protein>
<dbReference type="GO" id="GO:0003677">
    <property type="term" value="F:DNA binding"/>
    <property type="evidence" value="ECO:0007669"/>
    <property type="project" value="InterPro"/>
</dbReference>
<evidence type="ECO:0000256" key="2">
    <source>
        <dbReference type="ARBA" id="ARBA00023015"/>
    </source>
</evidence>
<dbReference type="InterPro" id="IPR013324">
    <property type="entry name" value="RNA_pol_sigma_r3/r4-like"/>
</dbReference>
<dbReference type="NCBIfam" id="TIGR02937">
    <property type="entry name" value="sigma70-ECF"/>
    <property type="match status" value="1"/>
</dbReference>
<dbReference type="GO" id="GO:0006352">
    <property type="term" value="P:DNA-templated transcription initiation"/>
    <property type="evidence" value="ECO:0007669"/>
    <property type="project" value="InterPro"/>
</dbReference>
<organism evidence="7 8">
    <name type="scientific">Caloramator quimbayensis</name>
    <dbReference type="NCBI Taxonomy" id="1147123"/>
    <lineage>
        <taxon>Bacteria</taxon>
        <taxon>Bacillati</taxon>
        <taxon>Bacillota</taxon>
        <taxon>Clostridia</taxon>
        <taxon>Eubacteriales</taxon>
        <taxon>Clostridiaceae</taxon>
        <taxon>Caloramator</taxon>
    </lineage>
</organism>
<keyword evidence="4" id="KW-0804">Transcription</keyword>
<dbReference type="SUPFAM" id="SSF88659">
    <property type="entry name" value="Sigma3 and sigma4 domains of RNA polymerase sigma factors"/>
    <property type="match status" value="1"/>
</dbReference>
<dbReference type="SUPFAM" id="SSF88946">
    <property type="entry name" value="Sigma2 domain of RNA polymerase sigma factors"/>
    <property type="match status" value="1"/>
</dbReference>
<sequence>MEERELISRCQKNDIEAFERLILTYEKKIYNLCFYMLKNTEDAKDASQEVSLKIYRAIDKFKGESKFSTWIYRITYNTCMDYIKRRKDELSFDDIINSEGHLSNKVENIIENRELQHDIKRCILRLSNDFRTIIILRDISGLSYQEIADILNIEVGTVKSRLNRARESLRNELIKCGIVRGC</sequence>
<keyword evidence="8" id="KW-1185">Reference proteome</keyword>
<evidence type="ECO:0000256" key="1">
    <source>
        <dbReference type="ARBA" id="ARBA00010641"/>
    </source>
</evidence>
<feature type="domain" description="RNA polymerase sigma-70 region 2" evidence="5">
    <location>
        <begin position="21"/>
        <end position="87"/>
    </location>
</feature>
<dbReference type="RefSeq" id="WP_078697771.1">
    <property type="nucleotide sequence ID" value="NZ_FUYH01000039.1"/>
</dbReference>
<evidence type="ECO:0000313" key="7">
    <source>
        <dbReference type="EMBL" id="SKA99907.1"/>
    </source>
</evidence>
<dbReference type="OrthoDB" id="9784984at2"/>
<dbReference type="EMBL" id="FUYH01000039">
    <property type="protein sequence ID" value="SKA99907.1"/>
    <property type="molecule type" value="Genomic_DNA"/>
</dbReference>
<evidence type="ECO:0000259" key="5">
    <source>
        <dbReference type="Pfam" id="PF04542"/>
    </source>
</evidence>
<dbReference type="Gene3D" id="1.10.10.10">
    <property type="entry name" value="Winged helix-like DNA-binding domain superfamily/Winged helix DNA-binding domain"/>
    <property type="match status" value="1"/>
</dbReference>
<comment type="similarity">
    <text evidence="1">Belongs to the sigma-70 factor family. ECF subfamily.</text>
</comment>
<accession>A0A1T4YDJ6</accession>
<dbReference type="STRING" id="1147123.SAMN05443428_1392"/>
<dbReference type="InterPro" id="IPR039425">
    <property type="entry name" value="RNA_pol_sigma-70-like"/>
</dbReference>
<dbReference type="CDD" id="cd06171">
    <property type="entry name" value="Sigma70_r4"/>
    <property type="match status" value="1"/>
</dbReference>
<reference evidence="8" key="1">
    <citation type="submission" date="2017-02" db="EMBL/GenBank/DDBJ databases">
        <authorList>
            <person name="Varghese N."/>
            <person name="Submissions S."/>
        </authorList>
    </citation>
    <scope>NUCLEOTIDE SEQUENCE [LARGE SCALE GENOMIC DNA]</scope>
    <source>
        <strain evidence="8">USBA 833</strain>
    </source>
</reference>
<dbReference type="InterPro" id="IPR014284">
    <property type="entry name" value="RNA_pol_sigma-70_dom"/>
</dbReference>
<evidence type="ECO:0000256" key="3">
    <source>
        <dbReference type="ARBA" id="ARBA00023082"/>
    </source>
</evidence>
<proteinExistence type="inferred from homology"/>
<evidence type="ECO:0000313" key="8">
    <source>
        <dbReference type="Proteomes" id="UP000190105"/>
    </source>
</evidence>
<evidence type="ECO:0000259" key="6">
    <source>
        <dbReference type="Pfam" id="PF08281"/>
    </source>
</evidence>
<dbReference type="Proteomes" id="UP000190105">
    <property type="component" value="Unassembled WGS sequence"/>
</dbReference>
<dbReference type="InterPro" id="IPR036388">
    <property type="entry name" value="WH-like_DNA-bd_sf"/>
</dbReference>
<dbReference type="Pfam" id="PF04542">
    <property type="entry name" value="Sigma70_r2"/>
    <property type="match status" value="1"/>
</dbReference>
<dbReference type="InterPro" id="IPR007627">
    <property type="entry name" value="RNA_pol_sigma70_r2"/>
</dbReference>
<keyword evidence="2" id="KW-0805">Transcription regulation</keyword>
<dbReference type="GO" id="GO:0016987">
    <property type="term" value="F:sigma factor activity"/>
    <property type="evidence" value="ECO:0007669"/>
    <property type="project" value="UniProtKB-KW"/>
</dbReference>
<keyword evidence="3" id="KW-0731">Sigma factor</keyword>
<dbReference type="Gene3D" id="1.10.1740.10">
    <property type="match status" value="1"/>
</dbReference>
<feature type="domain" description="RNA polymerase sigma factor 70 region 4 type 2" evidence="6">
    <location>
        <begin position="118"/>
        <end position="169"/>
    </location>
</feature>